<dbReference type="EMBL" id="SBIW01000010">
    <property type="protein sequence ID" value="RWY48514.1"/>
    <property type="molecule type" value="Genomic_DNA"/>
</dbReference>
<comment type="caution">
    <text evidence="1">The sequence shown here is derived from an EMBL/GenBank/DDBJ whole genome shotgun (WGS) entry which is preliminary data.</text>
</comment>
<proteinExistence type="predicted"/>
<dbReference type="Proteomes" id="UP000286701">
    <property type="component" value="Unassembled WGS sequence"/>
</dbReference>
<protein>
    <submittedName>
        <fullName evidence="1">Uncharacterized protein</fullName>
    </submittedName>
</protein>
<sequence length="114" mass="13156">MENQSIEAQIASLKRSMTDYMESAHPNYTEKDIEKCVQILNEYNIRMANSKSKEDGMQIVKTTVLKLNELNENSGEDLIETGEREAIANIIITVGHNKGYNSEDEDITEEWREW</sequence>
<reference evidence="1 2" key="1">
    <citation type="submission" date="2019-01" db="EMBL/GenBank/DDBJ databases">
        <title>Mucilaginibacter antarcticum sp. nov., isolated from antarctic soil.</title>
        <authorList>
            <person name="Yan Y.-Q."/>
            <person name="Du Z.-J."/>
        </authorList>
    </citation>
    <scope>NUCLEOTIDE SEQUENCE [LARGE SCALE GENOMIC DNA]</scope>
    <source>
        <strain evidence="1 2">F01003</strain>
    </source>
</reference>
<dbReference type="OrthoDB" id="1258428at2"/>
<keyword evidence="2" id="KW-1185">Reference proteome</keyword>
<dbReference type="RefSeq" id="WP_128535649.1">
    <property type="nucleotide sequence ID" value="NZ_SBIW01000010.1"/>
</dbReference>
<name>A0A444MJP0_9SPHI</name>
<accession>A0A444MJP0</accession>
<dbReference type="AlphaFoldDB" id="A0A444MJP0"/>
<organism evidence="1 2">
    <name type="scientific">Mucilaginibacter gilvus</name>
    <dbReference type="NCBI Taxonomy" id="2305909"/>
    <lineage>
        <taxon>Bacteria</taxon>
        <taxon>Pseudomonadati</taxon>
        <taxon>Bacteroidota</taxon>
        <taxon>Sphingobacteriia</taxon>
        <taxon>Sphingobacteriales</taxon>
        <taxon>Sphingobacteriaceae</taxon>
        <taxon>Mucilaginibacter</taxon>
    </lineage>
</organism>
<evidence type="ECO:0000313" key="1">
    <source>
        <dbReference type="EMBL" id="RWY48514.1"/>
    </source>
</evidence>
<gene>
    <name evidence="1" type="ORF">EPL05_19360</name>
</gene>
<evidence type="ECO:0000313" key="2">
    <source>
        <dbReference type="Proteomes" id="UP000286701"/>
    </source>
</evidence>